<organism evidence="1 2">
    <name type="scientific">Hymenobacter elongatus</name>
    <dbReference type="NCBI Taxonomy" id="877208"/>
    <lineage>
        <taxon>Bacteria</taxon>
        <taxon>Pseudomonadati</taxon>
        <taxon>Bacteroidota</taxon>
        <taxon>Cytophagia</taxon>
        <taxon>Cytophagales</taxon>
        <taxon>Hymenobacteraceae</taxon>
        <taxon>Hymenobacter</taxon>
    </lineage>
</organism>
<sequence>MSSFTRFSRFSRPLLPALGLFFALTLPGCGTRSDGETADTKATAEVPVQPVVVDSATLKKQVMLRDSLLADSIMKKSGQLPGAILPGKRIVAFYGNIRSKGMGILGREPKEQMFRKFEKVLAEWRAADPSRGVQAALHNVTITAQGTPGKDGKWRLMNSKATIEEVISWAREHKCILFLDVQVGHSTLAAELPKLEQYLKQPDIHLGIDPEFSLATMPGVRPNQRIGTYDAKDVNFAVSFLARIVSENNLPPKVLTVHRFTRKMITNYKNIKLDPRVQIVMHMDGHGEPTLKKDSYHDYIVKEPVQYTGFKLFYEYDARPKPHHIMTPQEVIALTPSPLYIQYQ</sequence>
<accession>A0A4Z0PS86</accession>
<reference evidence="1 2" key="1">
    <citation type="submission" date="2019-04" db="EMBL/GenBank/DDBJ databases">
        <authorList>
            <person name="Feng G."/>
            <person name="Zhang J."/>
            <person name="Zhu H."/>
        </authorList>
    </citation>
    <scope>NUCLEOTIDE SEQUENCE [LARGE SCALE GENOMIC DNA]</scope>
    <source>
        <strain evidence="1 2">JCM 17223</strain>
    </source>
</reference>
<comment type="caution">
    <text evidence="1">The sequence shown here is derived from an EMBL/GenBank/DDBJ whole genome shotgun (WGS) entry which is preliminary data.</text>
</comment>
<protein>
    <recommendedName>
        <fullName evidence="3">Lipoprotein</fullName>
    </recommendedName>
</protein>
<proteinExistence type="predicted"/>
<dbReference type="EMBL" id="SRLD01000003">
    <property type="protein sequence ID" value="TGE19713.1"/>
    <property type="molecule type" value="Genomic_DNA"/>
</dbReference>
<name>A0A4Z0PS86_9BACT</name>
<dbReference type="OrthoDB" id="9812120at2"/>
<gene>
    <name evidence="1" type="ORF">E5J99_02835</name>
</gene>
<evidence type="ECO:0008006" key="3">
    <source>
        <dbReference type="Google" id="ProtNLM"/>
    </source>
</evidence>
<dbReference type="RefSeq" id="WP_135496201.1">
    <property type="nucleotide sequence ID" value="NZ_SRLD01000003.1"/>
</dbReference>
<evidence type="ECO:0000313" key="2">
    <source>
        <dbReference type="Proteomes" id="UP000297739"/>
    </source>
</evidence>
<dbReference type="Proteomes" id="UP000297739">
    <property type="component" value="Unassembled WGS sequence"/>
</dbReference>
<dbReference type="AlphaFoldDB" id="A0A4Z0PS86"/>
<evidence type="ECO:0000313" key="1">
    <source>
        <dbReference type="EMBL" id="TGE19713.1"/>
    </source>
</evidence>
<keyword evidence="2" id="KW-1185">Reference proteome</keyword>